<dbReference type="GO" id="GO:0005634">
    <property type="term" value="C:nucleus"/>
    <property type="evidence" value="ECO:0007669"/>
    <property type="project" value="UniProtKB-SubCell"/>
</dbReference>
<dbReference type="PROSITE" id="PS50071">
    <property type="entry name" value="HOMEOBOX_2"/>
    <property type="match status" value="1"/>
</dbReference>
<feature type="domain" description="Homeobox" evidence="11">
    <location>
        <begin position="213"/>
        <end position="273"/>
    </location>
</feature>
<sequence>MDPLNKEPSASPSPDSGDQAVSHASSKSPDTDDNDKQSGGFSIVDILTATKPHVLEAENAINANANNVQPPMLPFPPGIGAFMQPGAMSRISQNPWFCSLMNNMPIMPWNLSAENMQGSLLEHMRRQQEEASLIPPASMTMFQQNQAAINGSTVSVGHSSSSNSSDGSKATDASSTRASPSLSDSGGDDMDGNTGIHQSDDDISLSSVHGGMARKKKTRTVFNRHQVSQLEMTFEHKRYLSPPERSQLAQSLKLTETQVKIWFQNRRNKFKRQTGCEGEQLHANQPTSNGFFLPGSLMANVNVQTRPQSSLPDSSIMMTHANAMRNAVMVPVSNTVNLESADTMQNFLKLYGALAGYAVNRNS</sequence>
<proteinExistence type="inferred from homology"/>
<keyword evidence="6 8" id="KW-0539">Nucleus</keyword>
<feature type="region of interest" description="Disordered" evidence="10">
    <location>
        <begin position="1"/>
        <end position="40"/>
    </location>
</feature>
<evidence type="ECO:0000256" key="2">
    <source>
        <dbReference type="ARBA" id="ARBA00023015"/>
    </source>
</evidence>
<dbReference type="AlphaFoldDB" id="A0A7E4W7C5"/>
<keyword evidence="12" id="KW-1185">Reference proteome</keyword>
<reference evidence="13" key="2">
    <citation type="submission" date="2020-10" db="UniProtKB">
        <authorList>
            <consortium name="WormBaseParasite"/>
        </authorList>
    </citation>
    <scope>IDENTIFICATION</scope>
</reference>
<comment type="subcellular location">
    <subcellularLocation>
        <location evidence="1 8 9">Nucleus</location>
    </subcellularLocation>
</comment>
<dbReference type="PROSITE" id="PS00027">
    <property type="entry name" value="HOMEOBOX_1"/>
    <property type="match status" value="1"/>
</dbReference>
<dbReference type="Gene3D" id="1.10.10.60">
    <property type="entry name" value="Homeodomain-like"/>
    <property type="match status" value="1"/>
</dbReference>
<keyword evidence="3 8" id="KW-0238">DNA-binding</keyword>
<keyword evidence="5" id="KW-0804">Transcription</keyword>
<feature type="DNA-binding region" description="Homeobox" evidence="8">
    <location>
        <begin position="215"/>
        <end position="274"/>
    </location>
</feature>
<evidence type="ECO:0000256" key="1">
    <source>
        <dbReference type="ARBA" id="ARBA00004123"/>
    </source>
</evidence>
<dbReference type="SUPFAM" id="SSF46689">
    <property type="entry name" value="Homeodomain-like"/>
    <property type="match status" value="1"/>
</dbReference>
<dbReference type="GO" id="GO:0000981">
    <property type="term" value="F:DNA-binding transcription factor activity, RNA polymerase II-specific"/>
    <property type="evidence" value="ECO:0007669"/>
    <property type="project" value="InterPro"/>
</dbReference>
<feature type="compositionally biased region" description="Low complexity" evidence="10">
    <location>
        <begin position="152"/>
        <end position="168"/>
    </location>
</feature>
<reference evidence="12" key="1">
    <citation type="journal article" date="2013" name="Genetics">
        <title>The draft genome and transcriptome of Panagrellus redivivus are shaped by the harsh demands of a free-living lifestyle.</title>
        <authorList>
            <person name="Srinivasan J."/>
            <person name="Dillman A.R."/>
            <person name="Macchietto M.G."/>
            <person name="Heikkinen L."/>
            <person name="Lakso M."/>
            <person name="Fracchia K.M."/>
            <person name="Antoshechkin I."/>
            <person name="Mortazavi A."/>
            <person name="Wong G."/>
            <person name="Sternberg P.W."/>
        </authorList>
    </citation>
    <scope>NUCLEOTIDE SEQUENCE [LARGE SCALE GENOMIC DNA]</scope>
    <source>
        <strain evidence="12">MT8872</strain>
    </source>
</reference>
<dbReference type="GO" id="GO:0000977">
    <property type="term" value="F:RNA polymerase II transcription regulatory region sequence-specific DNA binding"/>
    <property type="evidence" value="ECO:0007669"/>
    <property type="project" value="TreeGrafter"/>
</dbReference>
<dbReference type="InterPro" id="IPR001356">
    <property type="entry name" value="HD"/>
</dbReference>
<dbReference type="SMART" id="SM00389">
    <property type="entry name" value="HOX"/>
    <property type="match status" value="1"/>
</dbReference>
<feature type="region of interest" description="Disordered" evidence="10">
    <location>
        <begin position="152"/>
        <end position="224"/>
    </location>
</feature>
<name>A0A7E4W7C5_PANRE</name>
<protein>
    <submittedName>
        <fullName evidence="13">Homeobox domain-containing protein</fullName>
    </submittedName>
</protein>
<dbReference type="InterPro" id="IPR009057">
    <property type="entry name" value="Homeodomain-like_sf"/>
</dbReference>
<evidence type="ECO:0000313" key="13">
    <source>
        <dbReference type="WBParaSite" id="Pan_g7138.t1"/>
    </source>
</evidence>
<dbReference type="PANTHER" id="PTHR46110">
    <property type="entry name" value="HOMEOBOX PROTEIN HMX"/>
    <property type="match status" value="1"/>
</dbReference>
<accession>A0A7E4W7C5</accession>
<dbReference type="Pfam" id="PF00046">
    <property type="entry name" value="Homeodomain"/>
    <property type="match status" value="1"/>
</dbReference>
<organism evidence="12 13">
    <name type="scientific">Panagrellus redivivus</name>
    <name type="common">Microworm</name>
    <dbReference type="NCBI Taxonomy" id="6233"/>
    <lineage>
        <taxon>Eukaryota</taxon>
        <taxon>Metazoa</taxon>
        <taxon>Ecdysozoa</taxon>
        <taxon>Nematoda</taxon>
        <taxon>Chromadorea</taxon>
        <taxon>Rhabditida</taxon>
        <taxon>Tylenchina</taxon>
        <taxon>Panagrolaimomorpha</taxon>
        <taxon>Panagrolaimoidea</taxon>
        <taxon>Panagrolaimidae</taxon>
        <taxon>Panagrellus</taxon>
    </lineage>
</organism>
<evidence type="ECO:0000259" key="11">
    <source>
        <dbReference type="PROSITE" id="PS50071"/>
    </source>
</evidence>
<evidence type="ECO:0000256" key="4">
    <source>
        <dbReference type="ARBA" id="ARBA00023155"/>
    </source>
</evidence>
<dbReference type="InterPro" id="IPR017970">
    <property type="entry name" value="Homeobox_CS"/>
</dbReference>
<dbReference type="Proteomes" id="UP000492821">
    <property type="component" value="Unassembled WGS sequence"/>
</dbReference>
<keyword evidence="2" id="KW-0805">Transcription regulation</keyword>
<evidence type="ECO:0000256" key="5">
    <source>
        <dbReference type="ARBA" id="ARBA00023163"/>
    </source>
</evidence>
<dbReference type="PRINTS" id="PR00024">
    <property type="entry name" value="HOMEOBOX"/>
</dbReference>
<evidence type="ECO:0000256" key="7">
    <source>
        <dbReference type="ARBA" id="ARBA00038165"/>
    </source>
</evidence>
<dbReference type="WBParaSite" id="Pan_g7138.t1">
    <property type="protein sequence ID" value="Pan_g7138.t1"/>
    <property type="gene ID" value="Pan_g7138"/>
</dbReference>
<evidence type="ECO:0000256" key="8">
    <source>
        <dbReference type="PROSITE-ProRule" id="PRU00108"/>
    </source>
</evidence>
<evidence type="ECO:0000313" key="12">
    <source>
        <dbReference type="Proteomes" id="UP000492821"/>
    </source>
</evidence>
<dbReference type="InterPro" id="IPR051300">
    <property type="entry name" value="HMX_Homeobox_TF"/>
</dbReference>
<evidence type="ECO:0000256" key="9">
    <source>
        <dbReference type="RuleBase" id="RU000682"/>
    </source>
</evidence>
<dbReference type="InterPro" id="IPR020479">
    <property type="entry name" value="HD_metazoa"/>
</dbReference>
<comment type="similarity">
    <text evidence="7">Belongs to the HMX homeobox family.</text>
</comment>
<evidence type="ECO:0000256" key="10">
    <source>
        <dbReference type="SAM" id="MobiDB-lite"/>
    </source>
</evidence>
<evidence type="ECO:0000256" key="6">
    <source>
        <dbReference type="ARBA" id="ARBA00023242"/>
    </source>
</evidence>
<evidence type="ECO:0000256" key="3">
    <source>
        <dbReference type="ARBA" id="ARBA00023125"/>
    </source>
</evidence>
<dbReference type="CDD" id="cd00086">
    <property type="entry name" value="homeodomain"/>
    <property type="match status" value="1"/>
</dbReference>
<keyword evidence="4 8" id="KW-0371">Homeobox</keyword>
<dbReference type="PANTHER" id="PTHR46110:SF3">
    <property type="entry name" value="HOMEOBOX PROTEIN HMX"/>
    <property type="match status" value="1"/>
</dbReference>